<evidence type="ECO:0000256" key="1">
    <source>
        <dbReference type="SAM" id="MobiDB-lite"/>
    </source>
</evidence>
<feature type="compositionally biased region" description="Polar residues" evidence="1">
    <location>
        <begin position="226"/>
        <end position="256"/>
    </location>
</feature>
<dbReference type="Pfam" id="PF11952">
    <property type="entry name" value="XTBD"/>
    <property type="match status" value="1"/>
</dbReference>
<dbReference type="EMBL" id="JACVVK020000062">
    <property type="protein sequence ID" value="KAK7497030.1"/>
    <property type="molecule type" value="Genomic_DNA"/>
</dbReference>
<feature type="compositionally biased region" description="Low complexity" evidence="1">
    <location>
        <begin position="130"/>
        <end position="141"/>
    </location>
</feature>
<dbReference type="SMART" id="SM00443">
    <property type="entry name" value="G_patch"/>
    <property type="match status" value="1"/>
</dbReference>
<name>A0ABD0LCC3_9CAEN</name>
<dbReference type="GO" id="GO:0003676">
    <property type="term" value="F:nucleic acid binding"/>
    <property type="evidence" value="ECO:0007669"/>
    <property type="project" value="UniProtKB-UniRule"/>
</dbReference>
<dbReference type="PROSITE" id="PS51827">
    <property type="entry name" value="XTBD"/>
    <property type="match status" value="1"/>
</dbReference>
<feature type="domain" description="G-patch" evidence="2">
    <location>
        <begin position="524"/>
        <end position="569"/>
    </location>
</feature>
<dbReference type="Pfam" id="PF01424">
    <property type="entry name" value="R3H"/>
    <property type="match status" value="1"/>
</dbReference>
<dbReference type="AlphaFoldDB" id="A0ABD0LCC3"/>
<evidence type="ECO:0000259" key="4">
    <source>
        <dbReference type="PROSITE" id="PS51827"/>
    </source>
</evidence>
<dbReference type="SUPFAM" id="SSF82708">
    <property type="entry name" value="R3H domain"/>
    <property type="match status" value="1"/>
</dbReference>
<proteinExistence type="predicted"/>
<organism evidence="5 6">
    <name type="scientific">Batillaria attramentaria</name>
    <dbReference type="NCBI Taxonomy" id="370345"/>
    <lineage>
        <taxon>Eukaryota</taxon>
        <taxon>Metazoa</taxon>
        <taxon>Spiralia</taxon>
        <taxon>Lophotrochozoa</taxon>
        <taxon>Mollusca</taxon>
        <taxon>Gastropoda</taxon>
        <taxon>Caenogastropoda</taxon>
        <taxon>Sorbeoconcha</taxon>
        <taxon>Cerithioidea</taxon>
        <taxon>Batillariidae</taxon>
        <taxon>Batillaria</taxon>
    </lineage>
</organism>
<reference evidence="5 6" key="1">
    <citation type="journal article" date="2023" name="Sci. Data">
        <title>Genome assembly of the Korean intertidal mud-creeper Batillaria attramentaria.</title>
        <authorList>
            <person name="Patra A.K."/>
            <person name="Ho P.T."/>
            <person name="Jun S."/>
            <person name="Lee S.J."/>
            <person name="Kim Y."/>
            <person name="Won Y.J."/>
        </authorList>
    </citation>
    <scope>NUCLEOTIDE SEQUENCE [LARGE SCALE GENOMIC DNA]</scope>
    <source>
        <strain evidence="5">Wonlab-2016</strain>
    </source>
</reference>
<evidence type="ECO:0000259" key="3">
    <source>
        <dbReference type="PROSITE" id="PS51061"/>
    </source>
</evidence>
<feature type="compositionally biased region" description="Basic and acidic residues" evidence="1">
    <location>
        <begin position="211"/>
        <end position="220"/>
    </location>
</feature>
<feature type="region of interest" description="Disordered" evidence="1">
    <location>
        <begin position="153"/>
        <end position="270"/>
    </location>
</feature>
<evidence type="ECO:0000313" key="6">
    <source>
        <dbReference type="Proteomes" id="UP001519460"/>
    </source>
</evidence>
<gene>
    <name evidence="5" type="ORF">BaRGS_00011766</name>
</gene>
<feature type="compositionally biased region" description="Polar residues" evidence="1">
    <location>
        <begin position="182"/>
        <end position="208"/>
    </location>
</feature>
<feature type="domain" description="R3H" evidence="3">
    <location>
        <begin position="574"/>
        <end position="638"/>
    </location>
</feature>
<dbReference type="Proteomes" id="UP001519460">
    <property type="component" value="Unassembled WGS sequence"/>
</dbReference>
<dbReference type="Pfam" id="PF01585">
    <property type="entry name" value="G-patch"/>
    <property type="match status" value="1"/>
</dbReference>
<dbReference type="InterPro" id="IPR000467">
    <property type="entry name" value="G_patch_dom"/>
</dbReference>
<sequence>NTASMDGSTFDVESFRDEHESNSEWRMRREFLLANHEVLPLNRLICLSRCFISIEVYGCTYPDPVMKQVEELSAAVNPDVMAAQRERMKQKFGGPQHQPWQQQQQFVPSRYNGPQGLLNDSRFTSGNSASQFCSSQQDNFNSQQQGFIARQRYRGPQPKFGSPGDTYRGQQSGYNGPRQRFNGPSQRFSRPQLQTGTRPQQGGSQYSSFVKPEKQEDRFEGGLGVQSGNSQPQNDSSRPSSAPQSFQGSRFQQGTFGRQDRPGTASASKSAIMSRGVGGGFGRGVSSGPFDGVHISVASALNKKQAKIDAFDIALAKIMKPFLRVVEVDGSVKELQASDVEYSNETLKQTVVKPTSAVVAGISADGQGAQVGAFQKESNVEAIFNMKKRNYAAKDLSEFLLVEPQEHNSSVNGASILRRSADYSKMLLEYEFAAHGNGGAVRCIVRVDGNILADTVAGSKPSAKIKASQEAVDYLRKHCWTILTKQHHDTDAPEITKEEMFSDLACSVTGTPSNAASINTAIPDGNLGKKLLQKMGWTGGGIGKDGTGIEEPVAMKQVINREGLGLSAAKGITGDFRQRITDMLESYASSERQDDLVFSPAFRKEERIIIHNECRRLNLKSNSKGAGGERFLIVRRKRSANQLLEHVMACGGETARYKIVPPGQRNYPWQRVPHVVGVGMPGPGSKSNTDLAAGKSPGVGVNSYPNPVPGQMPGGNPGLGLLGAAPTQNPPAPSLGARPGMGLLGQAPNLKF</sequence>
<dbReference type="PROSITE" id="PS50174">
    <property type="entry name" value="G_PATCH"/>
    <property type="match status" value="1"/>
</dbReference>
<keyword evidence="6" id="KW-1185">Reference proteome</keyword>
<dbReference type="InterPro" id="IPR021859">
    <property type="entry name" value="XTBD"/>
</dbReference>
<feature type="region of interest" description="Disordered" evidence="1">
    <location>
        <begin position="682"/>
        <end position="719"/>
    </location>
</feature>
<feature type="region of interest" description="Disordered" evidence="1">
    <location>
        <begin position="109"/>
        <end position="141"/>
    </location>
</feature>
<dbReference type="PANTHER" id="PTHR48430">
    <property type="entry name" value="PARTNER OF XRN-2 PROTEIN 1"/>
    <property type="match status" value="1"/>
</dbReference>
<feature type="domain" description="XRN2-binding (XTBD)" evidence="4">
    <location>
        <begin position="12"/>
        <end position="96"/>
    </location>
</feature>
<protein>
    <submittedName>
        <fullName evidence="5">Uncharacterized protein</fullName>
    </submittedName>
</protein>
<dbReference type="PANTHER" id="PTHR48430:SF1">
    <property type="entry name" value="PARTNER OF XRN-2 PROTEIN 1"/>
    <property type="match status" value="1"/>
</dbReference>
<dbReference type="InterPro" id="IPR001374">
    <property type="entry name" value="R3H_dom"/>
</dbReference>
<evidence type="ECO:0000313" key="5">
    <source>
        <dbReference type="EMBL" id="KAK7497030.1"/>
    </source>
</evidence>
<dbReference type="SMART" id="SM00393">
    <property type="entry name" value="R3H"/>
    <property type="match status" value="1"/>
</dbReference>
<feature type="non-terminal residue" evidence="5">
    <location>
        <position position="1"/>
    </location>
</feature>
<dbReference type="PROSITE" id="PS51061">
    <property type="entry name" value="R3H"/>
    <property type="match status" value="1"/>
</dbReference>
<evidence type="ECO:0000259" key="2">
    <source>
        <dbReference type="PROSITE" id="PS50174"/>
    </source>
</evidence>
<accession>A0ABD0LCC3</accession>
<comment type="caution">
    <text evidence="5">The sequence shown here is derived from an EMBL/GenBank/DDBJ whole genome shotgun (WGS) entry which is preliminary data.</text>
</comment>
<dbReference type="Gene3D" id="3.30.1370.50">
    <property type="entry name" value="R3H-like domain"/>
    <property type="match status" value="1"/>
</dbReference>
<dbReference type="InterPro" id="IPR036867">
    <property type="entry name" value="R3H_dom_sf"/>
</dbReference>